<dbReference type="EMBL" id="VXIT01000015">
    <property type="protein sequence ID" value="KAA6407939.1"/>
    <property type="molecule type" value="Genomic_DNA"/>
</dbReference>
<dbReference type="AlphaFoldDB" id="A0A5M8PF53"/>
<gene>
    <name evidence="2" type="ORF">FRX48_08290</name>
</gene>
<feature type="compositionally biased region" description="Basic and acidic residues" evidence="1">
    <location>
        <begin position="119"/>
        <end position="140"/>
    </location>
</feature>
<dbReference type="Proteomes" id="UP000324767">
    <property type="component" value="Unassembled WGS sequence"/>
</dbReference>
<organism evidence="2 3">
    <name type="scientific">Lasallia pustulata</name>
    <dbReference type="NCBI Taxonomy" id="136370"/>
    <lineage>
        <taxon>Eukaryota</taxon>
        <taxon>Fungi</taxon>
        <taxon>Dikarya</taxon>
        <taxon>Ascomycota</taxon>
        <taxon>Pezizomycotina</taxon>
        <taxon>Lecanoromycetes</taxon>
        <taxon>OSLEUM clade</taxon>
        <taxon>Umbilicariomycetidae</taxon>
        <taxon>Umbilicariales</taxon>
        <taxon>Umbilicariaceae</taxon>
        <taxon>Lasallia</taxon>
    </lineage>
</organism>
<evidence type="ECO:0000313" key="3">
    <source>
        <dbReference type="Proteomes" id="UP000324767"/>
    </source>
</evidence>
<evidence type="ECO:0000313" key="2">
    <source>
        <dbReference type="EMBL" id="KAA6407939.1"/>
    </source>
</evidence>
<feature type="compositionally biased region" description="Pro residues" evidence="1">
    <location>
        <begin position="78"/>
        <end position="94"/>
    </location>
</feature>
<reference evidence="2 3" key="1">
    <citation type="submission" date="2019-09" db="EMBL/GenBank/DDBJ databases">
        <title>The hologenome of the rock-dwelling lichen Lasallia pustulata.</title>
        <authorList>
            <person name="Greshake Tzovaras B."/>
            <person name="Segers F."/>
            <person name="Bicker A."/>
            <person name="Dal Grande F."/>
            <person name="Otte J."/>
            <person name="Hankeln T."/>
            <person name="Schmitt I."/>
            <person name="Ebersberger I."/>
        </authorList>
    </citation>
    <scope>NUCLEOTIDE SEQUENCE [LARGE SCALE GENOMIC DNA]</scope>
    <source>
        <strain evidence="2">A1-1</strain>
    </source>
</reference>
<name>A0A5M8PF53_9LECA</name>
<sequence>MTTATTYPATAYPRRKPVVTALQKPETTSGITYAIEFDDAKYQQDANIHRQPAHNGLRILHHIKTYHPHHIKQRHPPKPATPLPLSPLSYPRPQPNSTTASTSNPAPPLQPRKKFPFLQERRTLEPARERPEDAGKESGRLRRKIPPGPLREDDEDEKVLMGRLGDASGDGVRWPGVRG</sequence>
<accession>A0A5M8PF53</accession>
<feature type="region of interest" description="Disordered" evidence="1">
    <location>
        <begin position="67"/>
        <end position="179"/>
    </location>
</feature>
<comment type="caution">
    <text evidence="2">The sequence shown here is derived from an EMBL/GenBank/DDBJ whole genome shotgun (WGS) entry which is preliminary data.</text>
</comment>
<protein>
    <submittedName>
        <fullName evidence="2">Uncharacterized protein</fullName>
    </submittedName>
</protein>
<feature type="compositionally biased region" description="Basic residues" evidence="1">
    <location>
        <begin position="67"/>
        <end position="77"/>
    </location>
</feature>
<proteinExistence type="predicted"/>
<evidence type="ECO:0000256" key="1">
    <source>
        <dbReference type="SAM" id="MobiDB-lite"/>
    </source>
</evidence>